<dbReference type="InterPro" id="IPR051010">
    <property type="entry name" value="BCAA_transport"/>
</dbReference>
<evidence type="ECO:0000256" key="1">
    <source>
        <dbReference type="ARBA" id="ARBA00010062"/>
    </source>
</evidence>
<evidence type="ECO:0000256" key="2">
    <source>
        <dbReference type="ARBA" id="ARBA00022729"/>
    </source>
</evidence>
<dbReference type="Pfam" id="PF13458">
    <property type="entry name" value="Peripla_BP_6"/>
    <property type="match status" value="1"/>
</dbReference>
<evidence type="ECO:0000256" key="4">
    <source>
        <dbReference type="SAM" id="SignalP"/>
    </source>
</evidence>
<dbReference type="Gene3D" id="3.40.50.2300">
    <property type="match status" value="2"/>
</dbReference>
<gene>
    <name evidence="6" type="ORF">FF36_01363</name>
</gene>
<comment type="similarity">
    <text evidence="1">Belongs to the leucine-binding protein family.</text>
</comment>
<feature type="chain" id="PRO_5039596780" evidence="4">
    <location>
        <begin position="23"/>
        <end position="446"/>
    </location>
</feature>
<dbReference type="OrthoDB" id="7251828at2"/>
<evidence type="ECO:0000259" key="5">
    <source>
        <dbReference type="Pfam" id="PF13458"/>
    </source>
</evidence>
<dbReference type="InterPro" id="IPR028081">
    <property type="entry name" value="Leu-bd"/>
</dbReference>
<feature type="signal peptide" evidence="4">
    <location>
        <begin position="1"/>
        <end position="22"/>
    </location>
</feature>
<dbReference type="RefSeq" id="WP_044884079.1">
    <property type="nucleotide sequence ID" value="NZ_JYFN01000007.1"/>
</dbReference>
<dbReference type="Proteomes" id="UP000032545">
    <property type="component" value="Unassembled WGS sequence"/>
</dbReference>
<keyword evidence="7" id="KW-1185">Reference proteome</keyword>
<sequence>MIHGFRRAGAAGVALLCIAALAGCGGGDNPGPPAVSGEVKIGLLAPLTGGNTEAGRDAQRGAELASRLINTGEDWSGYSAGRIWGPAGHARLSIVTLDTKSDRQRAADGTSTLVNDDGVAGIVGAFGAEATLDASQRAERLQTPFLSGDAAFTALTERGLSWFFRAGPDAADYGGAFLSLLHNAEQPGQERRRVAVLYSNDATGTDLNSIIAEYGEEAGYQIVASAPYEPGDTDPTAAVGAIQTAAPDVVLVATASGAGERLGNAFQATGYTPPAVVVYGAPADAARLAAIPGFAGRVSRQVPWSLPITRANPLAAAVTERYQHDFGAAMTAEAATAFTAVAIYAQAIEDADSSARERIRSALVAIDLPGAATIMPWNGVRFDGTHQNTLSATAVEQDTDGTFAVVYPRDLATTSVNWPPPGSPAPTTLSSAGSGTRAASTGARNG</sequence>
<feature type="compositionally biased region" description="Low complexity" evidence="3">
    <location>
        <begin position="427"/>
        <end position="446"/>
    </location>
</feature>
<proteinExistence type="inferred from homology"/>
<accession>A0A0D8BJ76</accession>
<dbReference type="SUPFAM" id="SSF53822">
    <property type="entry name" value="Periplasmic binding protein-like I"/>
    <property type="match status" value="1"/>
</dbReference>
<dbReference type="PANTHER" id="PTHR30483:SF37">
    <property type="entry name" value="ABC TRANSPORTER SUBSTRATE-BINDING PROTEIN"/>
    <property type="match status" value="1"/>
</dbReference>
<organism evidence="6 7">
    <name type="scientific">Frankia torreyi</name>
    <dbReference type="NCBI Taxonomy" id="1856"/>
    <lineage>
        <taxon>Bacteria</taxon>
        <taxon>Bacillati</taxon>
        <taxon>Actinomycetota</taxon>
        <taxon>Actinomycetes</taxon>
        <taxon>Frankiales</taxon>
        <taxon>Frankiaceae</taxon>
        <taxon>Frankia</taxon>
    </lineage>
</organism>
<keyword evidence="2 4" id="KW-0732">Signal</keyword>
<feature type="region of interest" description="Disordered" evidence="3">
    <location>
        <begin position="414"/>
        <end position="446"/>
    </location>
</feature>
<dbReference type="PROSITE" id="PS51257">
    <property type="entry name" value="PROKAR_LIPOPROTEIN"/>
    <property type="match status" value="1"/>
</dbReference>
<feature type="domain" description="Leucine-binding protein" evidence="5">
    <location>
        <begin position="38"/>
        <end position="400"/>
    </location>
</feature>
<dbReference type="AlphaFoldDB" id="A0A0D8BJ76"/>
<dbReference type="EMBL" id="JYFN01000007">
    <property type="protein sequence ID" value="KJE24288.1"/>
    <property type="molecule type" value="Genomic_DNA"/>
</dbReference>
<dbReference type="InterPro" id="IPR028082">
    <property type="entry name" value="Peripla_BP_I"/>
</dbReference>
<reference evidence="6 7" key="2">
    <citation type="journal article" date="2016" name="Genome Announc.">
        <title>Permanent Draft Genome Sequences for Two Variants of Frankia sp. Strain CpI1, the First Frankia Strain Isolated from Root Nodules of Comptonia peregrina.</title>
        <authorList>
            <person name="Oshone R."/>
            <person name="Hurst S.G.IV."/>
            <person name="Abebe-Akele F."/>
            <person name="Simpson S."/>
            <person name="Morris K."/>
            <person name="Thomas W.K."/>
            <person name="Tisa L.S."/>
        </authorList>
    </citation>
    <scope>NUCLEOTIDE SEQUENCE [LARGE SCALE GENOMIC DNA]</scope>
    <source>
        <strain evidence="7">CpI1-S</strain>
    </source>
</reference>
<name>A0A0D8BJ76_9ACTN</name>
<reference evidence="7" key="1">
    <citation type="submission" date="2015-02" db="EMBL/GenBank/DDBJ databases">
        <title>Draft Genome of Frankia sp. CpI1-S.</title>
        <authorList>
            <person name="Oshone R.T."/>
            <person name="Ngom M."/>
            <person name="Ghodhbane-Gtari F."/>
            <person name="Gtari M."/>
            <person name="Morris K."/>
            <person name="Thomas K."/>
            <person name="Sen A."/>
            <person name="Tisa L.S."/>
        </authorList>
    </citation>
    <scope>NUCLEOTIDE SEQUENCE [LARGE SCALE GENOMIC DNA]</scope>
    <source>
        <strain evidence="7">CpI1-S</strain>
    </source>
</reference>
<evidence type="ECO:0000313" key="7">
    <source>
        <dbReference type="Proteomes" id="UP000032545"/>
    </source>
</evidence>
<comment type="caution">
    <text evidence="6">The sequence shown here is derived from an EMBL/GenBank/DDBJ whole genome shotgun (WGS) entry which is preliminary data.</text>
</comment>
<protein>
    <submittedName>
        <fullName evidence="6">Amino acid/amide ABC transporter substrate-binding protein, HAAT family</fullName>
    </submittedName>
</protein>
<evidence type="ECO:0000313" key="6">
    <source>
        <dbReference type="EMBL" id="KJE24288.1"/>
    </source>
</evidence>
<dbReference type="PANTHER" id="PTHR30483">
    <property type="entry name" value="LEUCINE-SPECIFIC-BINDING PROTEIN"/>
    <property type="match status" value="1"/>
</dbReference>
<dbReference type="PATRIC" id="fig|1502723.3.peg.5597"/>
<evidence type="ECO:0000256" key="3">
    <source>
        <dbReference type="SAM" id="MobiDB-lite"/>
    </source>
</evidence>